<proteinExistence type="predicted"/>
<dbReference type="AlphaFoldDB" id="D7DSF8"/>
<dbReference type="FunCoup" id="D7DSF8">
    <property type="interactions" value="7"/>
</dbReference>
<dbReference type="STRING" id="456320.Mvol_0408"/>
<accession>D7DSF8</accession>
<reference evidence="1 2" key="1">
    <citation type="submission" date="2010-05" db="EMBL/GenBank/DDBJ databases">
        <title>Complete sequence of Methanococcus voltae A3.</title>
        <authorList>
            <consortium name="US DOE Joint Genome Institute"/>
            <person name="Lucas S."/>
            <person name="Copeland A."/>
            <person name="Lapidus A."/>
            <person name="Cheng J.-F."/>
            <person name="Bruce D."/>
            <person name="Goodwin L."/>
            <person name="Pitluck S."/>
            <person name="Lowry S."/>
            <person name="Clum A."/>
            <person name="Land M."/>
            <person name="Hauser L."/>
            <person name="Kyrpides N."/>
            <person name="Mikhailova N."/>
            <person name="Whitman W.B."/>
            <person name="Woyke T."/>
        </authorList>
    </citation>
    <scope>NUCLEOTIDE SEQUENCE [LARGE SCALE GENOMIC DNA]</scope>
    <source>
        <strain evidence="2">ATCC BAA-1334 / A3</strain>
    </source>
</reference>
<dbReference type="eggNOG" id="arCOG09641">
    <property type="taxonomic scope" value="Archaea"/>
</dbReference>
<dbReference type="InParanoid" id="D7DSF8"/>
<protein>
    <submittedName>
        <fullName evidence="1">Uncharacterized protein</fullName>
    </submittedName>
</protein>
<dbReference type="OrthoDB" id="61575at2157"/>
<dbReference type="EMBL" id="CP002057">
    <property type="protein sequence ID" value="ADI36068.1"/>
    <property type="molecule type" value="Genomic_DNA"/>
</dbReference>
<sequence length="112" mass="11818">MNVISVKLAESIEPNTFVTIGQTGVLKASGADIIGVLSNEGCYDTKTNKLEAESIGNIFVLGVQRVKTNEASLIQSGDYVIAGTEGYAIKSGTATGFKVMRVSGNYVDVLLR</sequence>
<dbReference type="Proteomes" id="UP000007722">
    <property type="component" value="Chromosome"/>
</dbReference>
<evidence type="ECO:0000313" key="1">
    <source>
        <dbReference type="EMBL" id="ADI36068.1"/>
    </source>
</evidence>
<dbReference type="HOGENOM" id="CLU_2140244_0_0_2"/>
<name>D7DSF8_METV3</name>
<keyword evidence="2" id="KW-1185">Reference proteome</keyword>
<gene>
    <name evidence="1" type="ordered locus">Mvol_0408</name>
</gene>
<evidence type="ECO:0000313" key="2">
    <source>
        <dbReference type="Proteomes" id="UP000007722"/>
    </source>
</evidence>
<dbReference type="KEGG" id="mvo:Mvol_0408"/>
<organism evidence="1 2">
    <name type="scientific">Methanococcus voltae (strain ATCC BAA-1334 / A3)</name>
    <dbReference type="NCBI Taxonomy" id="456320"/>
    <lineage>
        <taxon>Archaea</taxon>
        <taxon>Methanobacteriati</taxon>
        <taxon>Methanobacteriota</taxon>
        <taxon>Methanomada group</taxon>
        <taxon>Methanococci</taxon>
        <taxon>Methanococcales</taxon>
        <taxon>Methanococcaceae</taxon>
        <taxon>Methanococcus</taxon>
    </lineage>
</organism>